<organism evidence="8 9">
    <name type="scientific">Neisseria brasiliensis</name>
    <dbReference type="NCBI Taxonomy" id="2666100"/>
    <lineage>
        <taxon>Bacteria</taxon>
        <taxon>Pseudomonadati</taxon>
        <taxon>Pseudomonadota</taxon>
        <taxon>Betaproteobacteria</taxon>
        <taxon>Neisseriales</taxon>
        <taxon>Neisseriaceae</taxon>
        <taxon>Neisseria</taxon>
    </lineage>
</organism>
<evidence type="ECO:0000256" key="2">
    <source>
        <dbReference type="ARBA" id="ARBA00022475"/>
    </source>
</evidence>
<evidence type="ECO:0000313" key="9">
    <source>
        <dbReference type="Proteomes" id="UP000486297"/>
    </source>
</evidence>
<proteinExistence type="predicted"/>
<dbReference type="PANTHER" id="PTHR36115">
    <property type="entry name" value="PROLINE-RICH ANTIGEN HOMOLOG-RELATED"/>
    <property type="match status" value="1"/>
</dbReference>
<comment type="caution">
    <text evidence="8">The sequence shown here is derived from an EMBL/GenBank/DDBJ whole genome shotgun (WGS) entry which is preliminary data.</text>
</comment>
<accession>A0A7X2KYL3</accession>
<dbReference type="AlphaFoldDB" id="A0A7X2KYL3"/>
<dbReference type="Proteomes" id="UP000486297">
    <property type="component" value="Unassembled WGS sequence"/>
</dbReference>
<keyword evidence="2" id="KW-1003">Cell membrane</keyword>
<comment type="subcellular location">
    <subcellularLocation>
        <location evidence="1">Cell membrane</location>
        <topology evidence="1">Multi-pass membrane protein</topology>
    </subcellularLocation>
</comment>
<evidence type="ECO:0000256" key="3">
    <source>
        <dbReference type="ARBA" id="ARBA00022692"/>
    </source>
</evidence>
<feature type="transmembrane region" description="Helical" evidence="6">
    <location>
        <begin position="141"/>
        <end position="162"/>
    </location>
</feature>
<evidence type="ECO:0000256" key="4">
    <source>
        <dbReference type="ARBA" id="ARBA00022989"/>
    </source>
</evidence>
<feature type="domain" description="RDD" evidence="7">
    <location>
        <begin position="41"/>
        <end position="177"/>
    </location>
</feature>
<keyword evidence="4 6" id="KW-1133">Transmembrane helix</keyword>
<keyword evidence="9" id="KW-1185">Reference proteome</keyword>
<dbReference type="EMBL" id="WJXO01000001">
    <property type="protein sequence ID" value="MRN38268.1"/>
    <property type="molecule type" value="Genomic_DNA"/>
</dbReference>
<evidence type="ECO:0000259" key="7">
    <source>
        <dbReference type="Pfam" id="PF06271"/>
    </source>
</evidence>
<feature type="transmembrane region" description="Helical" evidence="6">
    <location>
        <begin position="81"/>
        <end position="100"/>
    </location>
</feature>
<gene>
    <name evidence="8" type="ORF">GJU80_07180</name>
</gene>
<keyword evidence="3 6" id="KW-0812">Transmembrane</keyword>
<evidence type="ECO:0000313" key="8">
    <source>
        <dbReference type="EMBL" id="MRN38268.1"/>
    </source>
</evidence>
<evidence type="ECO:0000256" key="5">
    <source>
        <dbReference type="ARBA" id="ARBA00023136"/>
    </source>
</evidence>
<reference evidence="8" key="1">
    <citation type="journal article" name="Emerg. Infect. Dis.">
        <title>Two cases of a newly characterized neisseria species.</title>
        <authorList>
            <person name="Mustapha M."/>
            <person name="Lemos A.P.S."/>
            <person name="Harrison L.H."/>
            <person name="Vantyne D."/>
            <person name="Sacchi C.T."/>
        </authorList>
    </citation>
    <scope>NUCLEOTIDE SEQUENCE</scope>
    <source>
        <strain evidence="8">N.95.16</strain>
    </source>
</reference>
<dbReference type="InterPro" id="IPR051791">
    <property type="entry name" value="Pra-immunoreactive"/>
</dbReference>
<dbReference type="InterPro" id="IPR010432">
    <property type="entry name" value="RDD"/>
</dbReference>
<protein>
    <recommendedName>
        <fullName evidence="7">RDD domain-containing protein</fullName>
    </recommendedName>
</protein>
<name>A0A7X2KYL3_9NEIS</name>
<feature type="transmembrane region" description="Helical" evidence="6">
    <location>
        <begin position="48"/>
        <end position="69"/>
    </location>
</feature>
<dbReference type="Pfam" id="PF06271">
    <property type="entry name" value="RDD"/>
    <property type="match status" value="1"/>
</dbReference>
<evidence type="ECO:0000256" key="6">
    <source>
        <dbReference type="SAM" id="Phobius"/>
    </source>
</evidence>
<sequence>MHDEGRLKHKETPMPSTQYKIRPGTTAVAINEAAAKLGLNLASPWKRLGAVLINQFFATVCFIVMVAVFSLTDQYTLNTDAFLFINLGTFLLLLLFYLGVQLHFIRRHGQTVGKRLMKILPVLEATGERLTAAQYVFKRELLIYAINSLVGLPILINAFLVLSRGYNRRSLEDMLAKTIVVDAPDH</sequence>
<dbReference type="PANTHER" id="PTHR36115:SF4">
    <property type="entry name" value="MEMBRANE PROTEIN"/>
    <property type="match status" value="1"/>
</dbReference>
<evidence type="ECO:0000256" key="1">
    <source>
        <dbReference type="ARBA" id="ARBA00004651"/>
    </source>
</evidence>
<dbReference type="GO" id="GO:0005886">
    <property type="term" value="C:plasma membrane"/>
    <property type="evidence" value="ECO:0007669"/>
    <property type="project" value="UniProtKB-SubCell"/>
</dbReference>
<keyword evidence="5 6" id="KW-0472">Membrane</keyword>